<evidence type="ECO:0000256" key="7">
    <source>
        <dbReference type="ARBA" id="ARBA00023237"/>
    </source>
</evidence>
<evidence type="ECO:0000256" key="4">
    <source>
        <dbReference type="ARBA" id="ARBA00022692"/>
    </source>
</evidence>
<keyword evidence="4 8" id="KW-0812">Transmembrane</keyword>
<name>A0A5B8VRN7_9BACT</name>
<evidence type="ECO:0000259" key="10">
    <source>
        <dbReference type="Pfam" id="PF00593"/>
    </source>
</evidence>
<dbReference type="GO" id="GO:0009279">
    <property type="term" value="C:cell outer membrane"/>
    <property type="evidence" value="ECO:0007669"/>
    <property type="project" value="UniProtKB-SubCell"/>
</dbReference>
<keyword evidence="2 8" id="KW-0813">Transport</keyword>
<dbReference type="Proteomes" id="UP000321291">
    <property type="component" value="Chromosome"/>
</dbReference>
<evidence type="ECO:0000256" key="8">
    <source>
        <dbReference type="PROSITE-ProRule" id="PRU01360"/>
    </source>
</evidence>
<dbReference type="Gene3D" id="2.40.170.20">
    <property type="entry name" value="TonB-dependent receptor, beta-barrel domain"/>
    <property type="match status" value="1"/>
</dbReference>
<dbReference type="Gene3D" id="2.170.130.10">
    <property type="entry name" value="TonB-dependent receptor, plug domain"/>
    <property type="match status" value="1"/>
</dbReference>
<protein>
    <submittedName>
        <fullName evidence="12">SusC/RagA family TonB-linked outer membrane protein</fullName>
    </submittedName>
</protein>
<dbReference type="RefSeq" id="WP_146787876.1">
    <property type="nucleotide sequence ID" value="NZ_CP042434.1"/>
</dbReference>
<proteinExistence type="inferred from homology"/>
<dbReference type="OrthoDB" id="830178at2"/>
<dbReference type="InterPro" id="IPR000531">
    <property type="entry name" value="Beta-barrel_TonB"/>
</dbReference>
<evidence type="ECO:0000256" key="2">
    <source>
        <dbReference type="ARBA" id="ARBA00022448"/>
    </source>
</evidence>
<dbReference type="Pfam" id="PF00593">
    <property type="entry name" value="TonB_dep_Rec_b-barrel"/>
    <property type="match status" value="1"/>
</dbReference>
<evidence type="ECO:0000313" key="13">
    <source>
        <dbReference type="Proteomes" id="UP000321291"/>
    </source>
</evidence>
<dbReference type="InterPro" id="IPR036942">
    <property type="entry name" value="Beta-barrel_TonB_sf"/>
</dbReference>
<evidence type="ECO:0000256" key="6">
    <source>
        <dbReference type="ARBA" id="ARBA00023136"/>
    </source>
</evidence>
<evidence type="ECO:0000259" key="11">
    <source>
        <dbReference type="Pfam" id="PF07715"/>
    </source>
</evidence>
<dbReference type="Pfam" id="PF07715">
    <property type="entry name" value="Plug"/>
    <property type="match status" value="1"/>
</dbReference>
<dbReference type="InterPro" id="IPR039426">
    <property type="entry name" value="TonB-dep_rcpt-like"/>
</dbReference>
<comment type="subcellular location">
    <subcellularLocation>
        <location evidence="1 8">Cell outer membrane</location>
        <topology evidence="1 8">Multi-pass membrane protein</topology>
    </subcellularLocation>
</comment>
<evidence type="ECO:0000256" key="5">
    <source>
        <dbReference type="ARBA" id="ARBA00023077"/>
    </source>
</evidence>
<dbReference type="InterPro" id="IPR037066">
    <property type="entry name" value="Plug_dom_sf"/>
</dbReference>
<keyword evidence="7 8" id="KW-0998">Cell outer membrane</keyword>
<dbReference type="AlphaFoldDB" id="A0A5B8VRN7"/>
<comment type="similarity">
    <text evidence="8 9">Belongs to the TonB-dependent receptor family.</text>
</comment>
<evidence type="ECO:0000256" key="1">
    <source>
        <dbReference type="ARBA" id="ARBA00004571"/>
    </source>
</evidence>
<sequence length="1059" mass="116489">MRKLFYILIGGLIGLPLQHGFAQSVKSVHPSITKPKDTLQVSGVILDVVSKRPLYGVYVSYKDYGAAITDSLGHFSIAVPNMQITLMVKAEDYNNQQVALKGRSSIEILLQKSGAASFYNEIVTPSRQVSRSKITGAMDAIETKGNWNADPGSVDNFLQGKVSGLNVIRRSGTPAAGANLYLRGYNSLYASNQPIIIVDGVYYDNATYGASLNKGYYNNPLSFIDLKDIDKITVIKDATSTYGSKGANGAIIITTARAHEEATSIDVLLSGGVNFSPKSLPVMDASDFRSYLSEMLQSKGMTDADISALSYMNDSTSSMDYYNVHQNNNWQNKIFRNSYMQNAYLKIAGGDNIAKYALSIGYGNNKSPLQNTGLTRYNMRFNADLNLTKRLIASANVSYYRNEQNIRNTGIAPTTNPIFTSLVKAPFFADHLISASGVVSPQYADHDTLGISNPIAIINSEKGQNNSFRYNGGISFKYLLSKNLSLATTVSITSQKIRETFFVPQRGIVSDTLMNDLLANNRSGAQVIKLFNVYNDSRINYNQHFGFINDLDVTFGFRYNKLKSEQDYGLGFNAATDQLTSVGYGLNTLRQIGGSIGSSTWMETYLNAAYGLQDKYFLNVNASMDASSKFGRNVNSGALRIADRPFGVFPSAGFSWLASSEKFMANANWLDLLKFRVSYGMMGNDDIGNYTARSYYTAQNLLGISGLVKGNLGNESLMWERVSKANIGLDVDLLNNRLSLTLDAYHNKTSHMVIYEPGPTVSGQDYIITNNGGMKTSGGEISLNAVLVNKRRFNWQLGFNIAKYTSIITKLPTGPIYTDFADGVILTSIDNAPNLFFGYKTNGVYSSDQEATAAGLSKLNSNGTTSIFHGGDVRFVDLNGDKVIDEQDRQVIGNPNPDFYGGANTAITFSNWTLSALVTFMKGNDLYNYARRQLESENNFYNQTAAIKNRWRTDGQITAIPKATWADPMGNSRFSDRWIEDGSYIRLKNLSLSYNIPLKANKALKSMNVFLTGTNLLTLTKYLGYDPEFSATSSVFGQGVDTFLEPQYKSIELGVKVGL</sequence>
<accession>A0A5B8VRN7</accession>
<dbReference type="InterPro" id="IPR012910">
    <property type="entry name" value="Plug_dom"/>
</dbReference>
<evidence type="ECO:0000256" key="9">
    <source>
        <dbReference type="RuleBase" id="RU003357"/>
    </source>
</evidence>
<dbReference type="InterPro" id="IPR008969">
    <property type="entry name" value="CarboxyPept-like_regulatory"/>
</dbReference>
<feature type="domain" description="TonB-dependent receptor-like beta-barrel" evidence="10">
    <location>
        <begin position="464"/>
        <end position="1016"/>
    </location>
</feature>
<dbReference type="PROSITE" id="PS52016">
    <property type="entry name" value="TONB_DEPENDENT_REC_3"/>
    <property type="match status" value="1"/>
</dbReference>
<keyword evidence="6 8" id="KW-0472">Membrane</keyword>
<keyword evidence="3 8" id="KW-1134">Transmembrane beta strand</keyword>
<dbReference type="KEGG" id="agi:FSB73_23080"/>
<dbReference type="SUPFAM" id="SSF56935">
    <property type="entry name" value="Porins"/>
    <property type="match status" value="1"/>
</dbReference>
<organism evidence="12 13">
    <name type="scientific">Arachidicoccus ginsenosidivorans</name>
    <dbReference type="NCBI Taxonomy" id="496057"/>
    <lineage>
        <taxon>Bacteria</taxon>
        <taxon>Pseudomonadati</taxon>
        <taxon>Bacteroidota</taxon>
        <taxon>Chitinophagia</taxon>
        <taxon>Chitinophagales</taxon>
        <taxon>Chitinophagaceae</taxon>
        <taxon>Arachidicoccus</taxon>
    </lineage>
</organism>
<dbReference type="NCBIfam" id="TIGR04056">
    <property type="entry name" value="OMP_RagA_SusC"/>
    <property type="match status" value="1"/>
</dbReference>
<evidence type="ECO:0000256" key="3">
    <source>
        <dbReference type="ARBA" id="ARBA00022452"/>
    </source>
</evidence>
<dbReference type="InterPro" id="IPR023996">
    <property type="entry name" value="TonB-dep_OMP_SusC/RagA"/>
</dbReference>
<gene>
    <name evidence="12" type="ORF">FSB73_23080</name>
</gene>
<keyword evidence="13" id="KW-1185">Reference proteome</keyword>
<keyword evidence="5 9" id="KW-0798">TonB box</keyword>
<dbReference type="SUPFAM" id="SSF49464">
    <property type="entry name" value="Carboxypeptidase regulatory domain-like"/>
    <property type="match status" value="1"/>
</dbReference>
<reference evidence="12 13" key="1">
    <citation type="journal article" date="2017" name="Int. J. Syst. Evol. Microbiol.">
        <title>Arachidicoccus ginsenosidivorans sp. nov., with ginsenoside-converting activity isolated from ginseng cultivating soil.</title>
        <authorList>
            <person name="Siddiqi M.Z."/>
            <person name="Aslam Z."/>
            <person name="Im W.T."/>
        </authorList>
    </citation>
    <scope>NUCLEOTIDE SEQUENCE [LARGE SCALE GENOMIC DNA]</scope>
    <source>
        <strain evidence="12 13">Gsoil 809</strain>
    </source>
</reference>
<evidence type="ECO:0000313" key="12">
    <source>
        <dbReference type="EMBL" id="QEC74120.1"/>
    </source>
</evidence>
<dbReference type="EMBL" id="CP042434">
    <property type="protein sequence ID" value="QEC74120.1"/>
    <property type="molecule type" value="Genomic_DNA"/>
</dbReference>
<feature type="domain" description="TonB-dependent receptor plug" evidence="11">
    <location>
        <begin position="148"/>
        <end position="250"/>
    </location>
</feature>